<sequence>MAPICINIAADELVAAAFSFSPLLNSQKERLGELPTYKLQAGGKKRAIIILVTNCSRRSVSVWNNKEVILTSFASATWMKLQVANKTVFSPFCSMNMPENYSEIKL</sequence>
<dbReference type="EMBL" id="BPLR01001146">
    <property type="protein sequence ID" value="GIZ00384.1"/>
    <property type="molecule type" value="Genomic_DNA"/>
</dbReference>
<protein>
    <submittedName>
        <fullName evidence="1">Uncharacterized protein</fullName>
    </submittedName>
</protein>
<dbReference type="AlphaFoldDB" id="A0AAV4Y2J9"/>
<proteinExistence type="predicted"/>
<accession>A0AAV4Y2J9</accession>
<dbReference type="Proteomes" id="UP001054945">
    <property type="component" value="Unassembled WGS sequence"/>
</dbReference>
<gene>
    <name evidence="1" type="ORF">CEXT_595941</name>
</gene>
<evidence type="ECO:0000313" key="2">
    <source>
        <dbReference type="Proteomes" id="UP001054945"/>
    </source>
</evidence>
<keyword evidence="2" id="KW-1185">Reference proteome</keyword>
<name>A0AAV4Y2J9_CAEEX</name>
<evidence type="ECO:0000313" key="1">
    <source>
        <dbReference type="EMBL" id="GIZ00384.1"/>
    </source>
</evidence>
<comment type="caution">
    <text evidence="1">The sequence shown here is derived from an EMBL/GenBank/DDBJ whole genome shotgun (WGS) entry which is preliminary data.</text>
</comment>
<reference evidence="1 2" key="1">
    <citation type="submission" date="2021-06" db="EMBL/GenBank/DDBJ databases">
        <title>Caerostris extrusa draft genome.</title>
        <authorList>
            <person name="Kono N."/>
            <person name="Arakawa K."/>
        </authorList>
    </citation>
    <scope>NUCLEOTIDE SEQUENCE [LARGE SCALE GENOMIC DNA]</scope>
</reference>
<organism evidence="1 2">
    <name type="scientific">Caerostris extrusa</name>
    <name type="common">Bark spider</name>
    <name type="synonym">Caerostris bankana</name>
    <dbReference type="NCBI Taxonomy" id="172846"/>
    <lineage>
        <taxon>Eukaryota</taxon>
        <taxon>Metazoa</taxon>
        <taxon>Ecdysozoa</taxon>
        <taxon>Arthropoda</taxon>
        <taxon>Chelicerata</taxon>
        <taxon>Arachnida</taxon>
        <taxon>Araneae</taxon>
        <taxon>Araneomorphae</taxon>
        <taxon>Entelegynae</taxon>
        <taxon>Araneoidea</taxon>
        <taxon>Araneidae</taxon>
        <taxon>Caerostris</taxon>
    </lineage>
</organism>